<reference evidence="1 2" key="1">
    <citation type="submission" date="2019-08" db="EMBL/GenBank/DDBJ databases">
        <title>Draft genome sequences of two oriental melons (Cucumis melo L. var makuwa).</title>
        <authorList>
            <person name="Kwon S.-Y."/>
        </authorList>
    </citation>
    <scope>NUCLEOTIDE SEQUENCE [LARGE SCALE GENOMIC DNA]</scope>
    <source>
        <strain evidence="2">cv. Chang Bougi</strain>
        <tissue evidence="1">Leaf</tissue>
    </source>
</reference>
<dbReference type="EMBL" id="SSTD01003661">
    <property type="protein sequence ID" value="TYK25839.1"/>
    <property type="molecule type" value="Genomic_DNA"/>
</dbReference>
<accession>A0A5D3DR72</accession>
<organism evidence="1 2">
    <name type="scientific">Cucumis melo var. makuwa</name>
    <name type="common">Oriental melon</name>
    <dbReference type="NCBI Taxonomy" id="1194695"/>
    <lineage>
        <taxon>Eukaryota</taxon>
        <taxon>Viridiplantae</taxon>
        <taxon>Streptophyta</taxon>
        <taxon>Embryophyta</taxon>
        <taxon>Tracheophyta</taxon>
        <taxon>Spermatophyta</taxon>
        <taxon>Magnoliopsida</taxon>
        <taxon>eudicotyledons</taxon>
        <taxon>Gunneridae</taxon>
        <taxon>Pentapetalae</taxon>
        <taxon>rosids</taxon>
        <taxon>fabids</taxon>
        <taxon>Cucurbitales</taxon>
        <taxon>Cucurbitaceae</taxon>
        <taxon>Benincaseae</taxon>
        <taxon>Cucumis</taxon>
    </lineage>
</organism>
<dbReference type="AlphaFoldDB" id="A0A5D3DR72"/>
<dbReference type="Proteomes" id="UP000321947">
    <property type="component" value="Unassembled WGS sequence"/>
</dbReference>
<sequence length="191" mass="21561">MIESLLYLTSSRPNIAYVVSICTRFQSDPRVSHIGFNLILVFHILLQLKELSNMFMAQVSLKYYTLMIQIELLLATVIWIGQDAQMIGNTLHEDVSFSATISSPSLVKSKKLCFIIYSRGRIYCSRNLSVSLHDENVAGITLDNIESEPVVSESHMSALDLDESDDVSLFRLLKKGQRGKRVVVKFRGRSS</sequence>
<proteinExistence type="predicted"/>
<evidence type="ECO:0000313" key="2">
    <source>
        <dbReference type="Proteomes" id="UP000321947"/>
    </source>
</evidence>
<evidence type="ECO:0000313" key="1">
    <source>
        <dbReference type="EMBL" id="TYK25839.1"/>
    </source>
</evidence>
<comment type="caution">
    <text evidence="1">The sequence shown here is derived from an EMBL/GenBank/DDBJ whole genome shotgun (WGS) entry which is preliminary data.</text>
</comment>
<gene>
    <name evidence="1" type="ORF">E5676_scaffold436G00470</name>
</gene>
<protein>
    <submittedName>
        <fullName evidence="1">Putative mitochondrial protein</fullName>
    </submittedName>
</protein>
<name>A0A5D3DR72_CUCMM</name>